<accession>A0A160T825</accession>
<keyword evidence="2" id="KW-0489">Methyltransferase</keyword>
<dbReference type="InterPro" id="IPR013216">
    <property type="entry name" value="Methyltransf_11"/>
</dbReference>
<dbReference type="Gene3D" id="3.40.50.150">
    <property type="entry name" value="Vaccinia Virus protein VP39"/>
    <property type="match status" value="1"/>
</dbReference>
<proteinExistence type="predicted"/>
<dbReference type="GO" id="GO:0008757">
    <property type="term" value="F:S-adenosylmethionine-dependent methyltransferase activity"/>
    <property type="evidence" value="ECO:0007669"/>
    <property type="project" value="InterPro"/>
</dbReference>
<reference evidence="2" key="1">
    <citation type="submission" date="2015-10" db="EMBL/GenBank/DDBJ databases">
        <authorList>
            <person name="Gilbert D.G."/>
        </authorList>
    </citation>
    <scope>NUCLEOTIDE SEQUENCE</scope>
</reference>
<protein>
    <submittedName>
        <fullName evidence="2">FIG005121: SAM-dependent methyltransferase</fullName>
        <ecNumber evidence="2">2.1.1.-</ecNumber>
    </submittedName>
</protein>
<dbReference type="EC" id="2.1.1.-" evidence="2"/>
<organism evidence="2">
    <name type="scientific">hydrothermal vent metagenome</name>
    <dbReference type="NCBI Taxonomy" id="652676"/>
    <lineage>
        <taxon>unclassified sequences</taxon>
        <taxon>metagenomes</taxon>
        <taxon>ecological metagenomes</taxon>
    </lineage>
</organism>
<dbReference type="GO" id="GO:0032259">
    <property type="term" value="P:methylation"/>
    <property type="evidence" value="ECO:0007669"/>
    <property type="project" value="UniProtKB-KW"/>
</dbReference>
<dbReference type="Pfam" id="PF08241">
    <property type="entry name" value="Methyltransf_11"/>
    <property type="match status" value="1"/>
</dbReference>
<dbReference type="SUPFAM" id="SSF53335">
    <property type="entry name" value="S-adenosyl-L-methionine-dependent methyltransferases"/>
    <property type="match status" value="1"/>
</dbReference>
<feature type="domain" description="Methyltransferase type 11" evidence="1">
    <location>
        <begin position="34"/>
        <end position="128"/>
    </location>
</feature>
<evidence type="ECO:0000259" key="1">
    <source>
        <dbReference type="Pfam" id="PF08241"/>
    </source>
</evidence>
<dbReference type="InterPro" id="IPR029063">
    <property type="entry name" value="SAM-dependent_MTases_sf"/>
</dbReference>
<name>A0A160T825_9ZZZZ</name>
<dbReference type="AlphaFoldDB" id="A0A160T825"/>
<evidence type="ECO:0000313" key="2">
    <source>
        <dbReference type="EMBL" id="CUS40150.1"/>
    </source>
</evidence>
<sequence>MRHSNRIKVETQQSWLQRNDTQRLLALEGGWIADWVCQLHGHQLAYAGVDDHPRFMREARMQHCFRLGLPWQRGLVDVQAQIHDAHWPLADESVDAVILQHALDMTSRPHQMIREATRSIVPSGYLIVVGFNPQSWWGALRWVRTFSAELPWVANPVAPKRLVDWLTLLDFRIESVTPVAHSWPLKLFSESVSRRIDRVMAGTNFPPGNAYVLVARKTQAGMTTIRPRRRAAPEPRFGFAVPAARVPENPASHHLYQAGGKCES</sequence>
<dbReference type="EMBL" id="CZQC01000004">
    <property type="protein sequence ID" value="CUS40150.1"/>
    <property type="molecule type" value="Genomic_DNA"/>
</dbReference>
<keyword evidence="2" id="KW-0808">Transferase</keyword>
<gene>
    <name evidence="2" type="ORF">MGWOODY_Tha304</name>
</gene>